<gene>
    <name evidence="1" type="ORF">UFOVP434_26</name>
</gene>
<dbReference type="EMBL" id="LR796415">
    <property type="protein sequence ID" value="CAB4142645.1"/>
    <property type="molecule type" value="Genomic_DNA"/>
</dbReference>
<evidence type="ECO:0000313" key="1">
    <source>
        <dbReference type="EMBL" id="CAB4142645.1"/>
    </source>
</evidence>
<reference evidence="1" key="1">
    <citation type="submission" date="2020-04" db="EMBL/GenBank/DDBJ databases">
        <authorList>
            <person name="Chiriac C."/>
            <person name="Salcher M."/>
            <person name="Ghai R."/>
            <person name="Kavagutti S V."/>
        </authorList>
    </citation>
    <scope>NUCLEOTIDE SEQUENCE</scope>
</reference>
<accession>A0A6J5M6L3</accession>
<protein>
    <submittedName>
        <fullName evidence="1">Uncharacterized protein</fullName>
    </submittedName>
</protein>
<proteinExistence type="predicted"/>
<organism evidence="1">
    <name type="scientific">uncultured Caudovirales phage</name>
    <dbReference type="NCBI Taxonomy" id="2100421"/>
    <lineage>
        <taxon>Viruses</taxon>
        <taxon>Duplodnaviria</taxon>
        <taxon>Heunggongvirae</taxon>
        <taxon>Uroviricota</taxon>
        <taxon>Caudoviricetes</taxon>
        <taxon>Peduoviridae</taxon>
        <taxon>Maltschvirus</taxon>
        <taxon>Maltschvirus maltsch</taxon>
    </lineage>
</organism>
<name>A0A6J5M6L3_9CAUD</name>
<sequence>MTIKDLKKQLEKYEDEDIIQDASMHCIIGNRTSVYFTVISHKNGMEKYTGLTIRIDRS</sequence>